<proteinExistence type="predicted"/>
<keyword evidence="1" id="KW-0732">Signal</keyword>
<gene>
    <name evidence="2" type="ORF">CONLIGDRAFT_676233</name>
</gene>
<evidence type="ECO:0000313" key="3">
    <source>
        <dbReference type="Proteomes" id="UP000182658"/>
    </source>
</evidence>
<feature type="chain" id="PRO_5009645126" description="Ubiquitin 3 binding protein But2 C-terminal domain-containing protein" evidence="1">
    <location>
        <begin position="23"/>
        <end position="194"/>
    </location>
</feature>
<protein>
    <recommendedName>
        <fullName evidence="4">Ubiquitin 3 binding protein But2 C-terminal domain-containing protein</fullName>
    </recommendedName>
</protein>
<accession>A0A1J7K0S4</accession>
<evidence type="ECO:0000313" key="2">
    <source>
        <dbReference type="EMBL" id="OIW35308.1"/>
    </source>
</evidence>
<feature type="signal peptide" evidence="1">
    <location>
        <begin position="1"/>
        <end position="22"/>
    </location>
</feature>
<dbReference type="EMBL" id="KV875093">
    <property type="protein sequence ID" value="OIW35308.1"/>
    <property type="molecule type" value="Genomic_DNA"/>
</dbReference>
<evidence type="ECO:0000256" key="1">
    <source>
        <dbReference type="SAM" id="SignalP"/>
    </source>
</evidence>
<evidence type="ECO:0008006" key="4">
    <source>
        <dbReference type="Google" id="ProtNLM"/>
    </source>
</evidence>
<organism evidence="2 3">
    <name type="scientific">Coniochaeta ligniaria NRRL 30616</name>
    <dbReference type="NCBI Taxonomy" id="1408157"/>
    <lineage>
        <taxon>Eukaryota</taxon>
        <taxon>Fungi</taxon>
        <taxon>Dikarya</taxon>
        <taxon>Ascomycota</taxon>
        <taxon>Pezizomycotina</taxon>
        <taxon>Sordariomycetes</taxon>
        <taxon>Sordariomycetidae</taxon>
        <taxon>Coniochaetales</taxon>
        <taxon>Coniochaetaceae</taxon>
        <taxon>Coniochaeta</taxon>
    </lineage>
</organism>
<dbReference type="Proteomes" id="UP000182658">
    <property type="component" value="Unassembled WGS sequence"/>
</dbReference>
<name>A0A1J7K0S4_9PEZI</name>
<dbReference type="OrthoDB" id="5199481at2759"/>
<dbReference type="AlphaFoldDB" id="A0A1J7K0S4"/>
<keyword evidence="3" id="KW-1185">Reference proteome</keyword>
<sequence>MKWQTLSLALFASAGIASPIAALSKNDIYTLRVSSKYAKEIDGTTLTLKDNQIGVFRGAPAVQFYTVPSAERPGAVELHKFPVADSDQVLAFVGKQGLLDFSVTNPSTVPAGTTCDWKSFALVSKPQNAGKPDNLVTYASGTGGSWVAFKTGNDGWTINWRGADAVTIEKRSYMIVDVVYEPVGAEGSSTVGSS</sequence>
<reference evidence="2 3" key="1">
    <citation type="submission" date="2016-10" db="EMBL/GenBank/DDBJ databases">
        <title>Draft genome sequence of Coniochaeta ligniaria NRRL30616, a lignocellulolytic fungus for bioabatement of inhibitors in plant biomass hydrolysates.</title>
        <authorList>
            <consortium name="DOE Joint Genome Institute"/>
            <person name="Jimenez D.J."/>
            <person name="Hector R.E."/>
            <person name="Riley R."/>
            <person name="Sun H."/>
            <person name="Grigoriev I.V."/>
            <person name="Van Elsas J.D."/>
            <person name="Nichols N.N."/>
        </authorList>
    </citation>
    <scope>NUCLEOTIDE SEQUENCE [LARGE SCALE GENOMIC DNA]</scope>
    <source>
        <strain evidence="2 3">NRRL 30616</strain>
    </source>
</reference>
<dbReference type="InParanoid" id="A0A1J7K0S4"/>